<name>A0A1V0N607_9ARCH</name>
<evidence type="ECO:0000259" key="17">
    <source>
        <dbReference type="Pfam" id="PF24846"/>
    </source>
</evidence>
<dbReference type="InterPro" id="IPR016033">
    <property type="entry name" value="PolC_DP2_N"/>
</dbReference>
<keyword evidence="5 14" id="KW-0235">DNA replication</keyword>
<dbReference type="RefSeq" id="WP_081143056.1">
    <property type="nucleotide sequence ID" value="NZ_CP015363.1"/>
</dbReference>
<evidence type="ECO:0000256" key="5">
    <source>
        <dbReference type="ARBA" id="ARBA00022705"/>
    </source>
</evidence>
<comment type="subunit">
    <text evidence="2 14">Heterodimer of a large subunit and a small subunit.</text>
</comment>
<dbReference type="KEGG" id="fai:FAD_1723"/>
<evidence type="ECO:0000259" key="16">
    <source>
        <dbReference type="Pfam" id="PF24844"/>
    </source>
</evidence>
<dbReference type="PIRSF" id="PIRSF016275">
    <property type="entry name" value="PolC_DP2"/>
    <property type="match status" value="1"/>
</dbReference>
<comment type="similarity">
    <text evidence="1 14">Belongs to the archaeal DNA polymerase II family.</text>
</comment>
<keyword evidence="6 14" id="KW-0540">Nuclease</keyword>
<sequence>MIDHNLDKYNKILENKVSECYQIAEEARSLGKDVSTEVEIPLANDMAERVEKLIQIDGIADDIRELSKTMSREEVSLAISRKVAERLKDDRRLALEKSVRVGLAILTEGILVAPLEGIKTVDIVSNDDGTEYVDIVYSGPIRSAGGTAQALSVLMADIVRRELNIGSFKATDEEIERYIEEIQAYNRSKHLQYLPTPEEIRLVIGNSPVMIDGEGSEEEEISGHRDMRRIPTNRIRGGMCLVLCEGLIQKSRKVLKYTSLMKMEEWNILENIGKNKKEEKGDNSQKYLRDIIAGRPVFGYPNRPGGFRLRYGRSRLSGLAAASINPVSMYIVDEFIAIGSQIKVELPGKAAAITPCDTIDGPTVLLKSGEHKKIKTIEEAIAVKEEVAEITDLGEILIAYGDFLENNKNLVTSPFTVEWWSYYLKGDLQKYMEKKPDQFEAIEISKKYGIPLYPEYDYYWHDITEDELNSLISVLERSRLHDGNLYIDTDAQDILIKLGIEFKQISGSLEIAEYYPLLVCTGFSIENNIPVKTGSYSSHNVLEAVNQLSGITIKARSPIRVGARLGRPEKAGDRKMKPKVHSLFPILNYGDNRRSILNAAKNKSEYSIELNERICKNCGNETPLTVCENCGSVTYNQKRLKKMNIDLSMVLERAESRLNIKPDQVKDLKGVKKLMSRNCAVEPMEKGILRSIHDISINKDGTCRYDMSDIPITHFKKSELNLTSEQLIELGYPDRELNEIYPQDIIIPEDSAKYLLNVANFVDDMLVRYYNLQPYYSCHSIDDLIGELVIGLAPHTSGGIVSRIIGFSKVSGCYAHPFYHAAKRRNCDGDEDSIMLLLEGLLDFSRDFLPSTTGGLMDAPLVLSAFLDPEEVDKEAMNVDTLWKYPLEFYEATEQGLPPSKIESIMLTMKSKIQTQGIYTDSGFSFDTANLNAGVLMSAYKSIDSMQEKIEKQLGLATKLLSVDENDVAARVISSHFLPDMFGNMRSFFTQEFRCTKCNTKFRRVPLSGKCLKCGSDNIILTIHHGSIIKYLKETEKVMDEYNLPIYLQYQIRRLIDSIDNTFDVAEPVKVEETTLESFK</sequence>
<evidence type="ECO:0000256" key="3">
    <source>
        <dbReference type="ARBA" id="ARBA00022679"/>
    </source>
</evidence>
<dbReference type="Pfam" id="PF03833">
    <property type="entry name" value="PolC_DP2_N"/>
    <property type="match status" value="1"/>
</dbReference>
<dbReference type="GO" id="GO:0006308">
    <property type="term" value="P:DNA catabolic process"/>
    <property type="evidence" value="ECO:0007669"/>
    <property type="project" value="UniProtKB-UniRule"/>
</dbReference>
<evidence type="ECO:0000256" key="7">
    <source>
        <dbReference type="ARBA" id="ARBA00022801"/>
    </source>
</evidence>
<dbReference type="EMBL" id="JABGBP010000007">
    <property type="protein sequence ID" value="NOL59254.1"/>
    <property type="molecule type" value="Genomic_DNA"/>
</dbReference>
<dbReference type="OrthoDB" id="7529at2157"/>
<dbReference type="Proteomes" id="UP000192050">
    <property type="component" value="Chromosome"/>
</dbReference>
<dbReference type="InterPro" id="IPR056172">
    <property type="entry name" value="PolC_DP2_cat_dom"/>
</dbReference>
<evidence type="ECO:0000313" key="20">
    <source>
        <dbReference type="Proteomes" id="UP000192050"/>
    </source>
</evidence>
<dbReference type="STRING" id="74969.FAD_1723"/>
<dbReference type="InterPro" id="IPR056171">
    <property type="entry name" value="PolC_DP2_central_dom"/>
</dbReference>
<dbReference type="NCBIfam" id="TIGR00354">
    <property type="entry name" value="polC"/>
    <property type="match status" value="1"/>
</dbReference>
<evidence type="ECO:0000256" key="4">
    <source>
        <dbReference type="ARBA" id="ARBA00022695"/>
    </source>
</evidence>
<keyword evidence="4 14" id="KW-0548">Nucleotidyltransferase</keyword>
<dbReference type="PANTHER" id="PTHR42210">
    <property type="entry name" value="DNA POLYMERASE II LARGE SUBUNIT"/>
    <property type="match status" value="1"/>
</dbReference>
<dbReference type="GO" id="GO:0003677">
    <property type="term" value="F:DNA binding"/>
    <property type="evidence" value="ECO:0007669"/>
    <property type="project" value="UniProtKB-UniRule"/>
</dbReference>
<keyword evidence="20" id="KW-1185">Reference proteome</keyword>
<dbReference type="GO" id="GO:0008310">
    <property type="term" value="F:single-stranded DNA 3'-5' DNA exonuclease activity"/>
    <property type="evidence" value="ECO:0007669"/>
    <property type="project" value="UniProtKB-EC"/>
</dbReference>
<organism evidence="18 20">
    <name type="scientific">Ferroplasma acidiphilum</name>
    <dbReference type="NCBI Taxonomy" id="74969"/>
    <lineage>
        <taxon>Archaea</taxon>
        <taxon>Methanobacteriati</taxon>
        <taxon>Thermoplasmatota</taxon>
        <taxon>Thermoplasmata</taxon>
        <taxon>Thermoplasmatales</taxon>
        <taxon>Ferroplasmaceae</taxon>
        <taxon>Ferroplasma</taxon>
    </lineage>
</organism>
<dbReference type="Proteomes" id="UP000546917">
    <property type="component" value="Unassembled WGS sequence"/>
</dbReference>
<dbReference type="AlphaFoldDB" id="A0A1V0N607"/>
<evidence type="ECO:0000313" key="18">
    <source>
        <dbReference type="EMBL" id="ARD85563.1"/>
    </source>
</evidence>
<dbReference type="InterPro" id="IPR004475">
    <property type="entry name" value="PolC_DP2"/>
</dbReference>
<keyword evidence="8 14" id="KW-0269">Exonuclease</keyword>
<keyword evidence="7 14" id="KW-0378">Hydrolase</keyword>
<evidence type="ECO:0000256" key="1">
    <source>
        <dbReference type="ARBA" id="ARBA00011053"/>
    </source>
</evidence>
<keyword evidence="3 14" id="KW-0808">Transferase</keyword>
<dbReference type="Pfam" id="PF24844">
    <property type="entry name" value="PolC_DP2_central"/>
    <property type="match status" value="1"/>
</dbReference>
<evidence type="ECO:0000256" key="10">
    <source>
        <dbReference type="ARBA" id="ARBA00023125"/>
    </source>
</evidence>
<dbReference type="Pfam" id="PF24846">
    <property type="entry name" value="PolC_DP2_cat"/>
    <property type="match status" value="1"/>
</dbReference>
<evidence type="ECO:0000313" key="19">
    <source>
        <dbReference type="EMBL" id="NOL59254.1"/>
    </source>
</evidence>
<evidence type="ECO:0000256" key="9">
    <source>
        <dbReference type="ARBA" id="ARBA00022932"/>
    </source>
</evidence>
<dbReference type="GeneID" id="84218344"/>
<feature type="domain" description="DNA polymerase II large subunit DP2 central" evidence="16">
    <location>
        <begin position="276"/>
        <end position="647"/>
    </location>
</feature>
<evidence type="ECO:0000256" key="8">
    <source>
        <dbReference type="ARBA" id="ARBA00022839"/>
    </source>
</evidence>
<dbReference type="NCBIfam" id="NF003103">
    <property type="entry name" value="PRK04023.1"/>
    <property type="match status" value="1"/>
</dbReference>
<keyword evidence="9 14" id="KW-0239">DNA-directed DNA polymerase</keyword>
<dbReference type="EMBL" id="CP015363">
    <property type="protein sequence ID" value="ARD85563.1"/>
    <property type="molecule type" value="Genomic_DNA"/>
</dbReference>
<proteinExistence type="inferred from homology"/>
<keyword evidence="11 14" id="KW-0511">Multifunctional enzyme</keyword>
<evidence type="ECO:0000256" key="13">
    <source>
        <dbReference type="ARBA" id="ARBA00049244"/>
    </source>
</evidence>
<evidence type="ECO:0000313" key="21">
    <source>
        <dbReference type="Proteomes" id="UP000546917"/>
    </source>
</evidence>
<dbReference type="HAMAP" id="MF_00324">
    <property type="entry name" value="DNApol_II_L_arch"/>
    <property type="match status" value="1"/>
</dbReference>
<feature type="domain" description="DNA polymerase II large subunit DP2 catalytic" evidence="17">
    <location>
        <begin position="665"/>
        <end position="949"/>
    </location>
</feature>
<reference evidence="18 20" key="1">
    <citation type="submission" date="2011-10" db="EMBL/GenBank/DDBJ databases">
        <title>Metabolic and evolutionary patterns in the extreme acidophile Ferroplasma acidiphilum.</title>
        <authorList>
            <person name="Golyshina O.V."/>
            <person name="Kozyavkin S.A."/>
            <person name="Tatusov R.L."/>
            <person name="Slesarev A.I."/>
            <person name="Golyshin P.N."/>
        </authorList>
    </citation>
    <scope>NUCLEOTIDE SEQUENCE [LARGE SCALE GENOMIC DNA]</scope>
    <source>
        <strain evidence="18">Berkeley</strain>
        <strain evidence="20">Y</strain>
    </source>
</reference>
<comment type="catalytic activity">
    <reaction evidence="13 14">
        <text>DNA(n) + a 2'-deoxyribonucleoside 5'-triphosphate = DNA(n+1) + diphosphate</text>
        <dbReference type="Rhea" id="RHEA:22508"/>
        <dbReference type="Rhea" id="RHEA-COMP:17339"/>
        <dbReference type="Rhea" id="RHEA-COMP:17340"/>
        <dbReference type="ChEBI" id="CHEBI:33019"/>
        <dbReference type="ChEBI" id="CHEBI:61560"/>
        <dbReference type="ChEBI" id="CHEBI:173112"/>
        <dbReference type="EC" id="2.7.7.7"/>
    </reaction>
</comment>
<evidence type="ECO:0000256" key="2">
    <source>
        <dbReference type="ARBA" id="ARBA00011315"/>
    </source>
</evidence>
<evidence type="ECO:0000256" key="11">
    <source>
        <dbReference type="ARBA" id="ARBA00023268"/>
    </source>
</evidence>
<comment type="catalytic activity">
    <reaction evidence="14">
        <text>Exonucleolytic cleavage in the 3'- to 5'-direction to yield nucleoside 5'-phosphates.</text>
        <dbReference type="EC" id="3.1.11.1"/>
    </reaction>
</comment>
<keyword evidence="10 14" id="KW-0238">DNA-binding</keyword>
<protein>
    <recommendedName>
        <fullName evidence="14">DNA polymerase II large subunit</fullName>
        <shortName evidence="14">Pol II</shortName>
        <ecNumber evidence="14">2.7.7.7</ecNumber>
    </recommendedName>
    <alternativeName>
        <fullName evidence="14">Exodeoxyribonuclease large subunit</fullName>
        <ecNumber evidence="14">3.1.11.1</ecNumber>
    </alternativeName>
</protein>
<dbReference type="GO" id="GO:0003887">
    <property type="term" value="F:DNA-directed DNA polymerase activity"/>
    <property type="evidence" value="ECO:0007669"/>
    <property type="project" value="UniProtKB-UniRule"/>
</dbReference>
<accession>A0A1V0N607</accession>
<comment type="function">
    <text evidence="12 14">Possesses two activities: a DNA synthesis (polymerase) and an exonucleolytic activity that degrades single-stranded DNA in the 3'- to 5'-direction. Has a template-primer preference which is characteristic of a replicative DNA polymerase.</text>
</comment>
<reference evidence="19 21" key="2">
    <citation type="submission" date="2020-05" db="EMBL/GenBank/DDBJ databases">
        <authorList>
            <person name="Zhang R."/>
        </authorList>
    </citation>
    <scope>NUCLEOTIDE SEQUENCE [LARGE SCALE GENOMIC DNA]</scope>
    <source>
        <strain evidence="19 21">DSM 28986</strain>
    </source>
</reference>
<evidence type="ECO:0000256" key="6">
    <source>
        <dbReference type="ARBA" id="ARBA00022722"/>
    </source>
</evidence>
<dbReference type="EC" id="2.7.7.7" evidence="14"/>
<evidence type="ECO:0000259" key="15">
    <source>
        <dbReference type="Pfam" id="PF03833"/>
    </source>
</evidence>
<evidence type="ECO:0000256" key="12">
    <source>
        <dbReference type="ARBA" id="ARBA00025068"/>
    </source>
</evidence>
<evidence type="ECO:0000256" key="14">
    <source>
        <dbReference type="HAMAP-Rule" id="MF_00324"/>
    </source>
</evidence>
<dbReference type="PANTHER" id="PTHR42210:SF1">
    <property type="entry name" value="DNA POLYMERASE II LARGE SUBUNIT"/>
    <property type="match status" value="1"/>
</dbReference>
<gene>
    <name evidence="18" type="primary">polD2</name>
    <name evidence="14" type="synonym">polC</name>
    <name evidence="18" type="ORF">FAD_1723</name>
    <name evidence="19" type="ORF">HLB00_00170</name>
</gene>
<feature type="domain" description="DNA polymerase II large subunit DP2 N-terminal" evidence="15">
    <location>
        <begin position="8"/>
        <end position="273"/>
    </location>
</feature>
<dbReference type="EC" id="3.1.11.1" evidence="14"/>
<dbReference type="GO" id="GO:0006261">
    <property type="term" value="P:DNA-templated DNA replication"/>
    <property type="evidence" value="ECO:0007669"/>
    <property type="project" value="UniProtKB-UniRule"/>
</dbReference>